<feature type="domain" description="Jacalin-type lectin" evidence="3">
    <location>
        <begin position="1"/>
        <end position="82"/>
    </location>
</feature>
<dbReference type="EMBL" id="JADFTS010000009">
    <property type="protein sequence ID" value="KAF9587319.1"/>
    <property type="molecule type" value="Genomic_DNA"/>
</dbReference>
<proteinExistence type="predicted"/>
<dbReference type="Proteomes" id="UP000631114">
    <property type="component" value="Unassembled WGS sequence"/>
</dbReference>
<keyword evidence="5" id="KW-1185">Reference proteome</keyword>
<keyword evidence="1" id="KW-0430">Lectin</keyword>
<dbReference type="PANTHER" id="PTHR47293">
    <property type="entry name" value="JACALIN-RELATED LECTIN 3"/>
    <property type="match status" value="1"/>
</dbReference>
<dbReference type="PANTHER" id="PTHR47293:SF66">
    <property type="entry name" value="JACALIN-RELATED LECTIN 11-RELATED"/>
    <property type="match status" value="1"/>
</dbReference>
<dbReference type="PROSITE" id="PS51752">
    <property type="entry name" value="JACALIN_LECTIN"/>
    <property type="match status" value="1"/>
</dbReference>
<dbReference type="Gene3D" id="2.100.10.30">
    <property type="entry name" value="Jacalin-like lectin domain"/>
    <property type="match status" value="1"/>
</dbReference>
<dbReference type="InterPro" id="IPR033734">
    <property type="entry name" value="Jacalin-like_lectin_dom_plant"/>
</dbReference>
<dbReference type="SUPFAM" id="SSF51101">
    <property type="entry name" value="Mannose-binding lectins"/>
    <property type="match status" value="1"/>
</dbReference>
<evidence type="ECO:0000256" key="1">
    <source>
        <dbReference type="ARBA" id="ARBA00022734"/>
    </source>
</evidence>
<evidence type="ECO:0000313" key="5">
    <source>
        <dbReference type="Proteomes" id="UP000631114"/>
    </source>
</evidence>
<evidence type="ECO:0000256" key="2">
    <source>
        <dbReference type="ARBA" id="ARBA00022737"/>
    </source>
</evidence>
<organism evidence="4 5">
    <name type="scientific">Coptis chinensis</name>
    <dbReference type="NCBI Taxonomy" id="261450"/>
    <lineage>
        <taxon>Eukaryota</taxon>
        <taxon>Viridiplantae</taxon>
        <taxon>Streptophyta</taxon>
        <taxon>Embryophyta</taxon>
        <taxon>Tracheophyta</taxon>
        <taxon>Spermatophyta</taxon>
        <taxon>Magnoliopsida</taxon>
        <taxon>Ranunculales</taxon>
        <taxon>Ranunculaceae</taxon>
        <taxon>Coptidoideae</taxon>
        <taxon>Coptis</taxon>
    </lineage>
</organism>
<dbReference type="InterPro" id="IPR001229">
    <property type="entry name" value="Jacalin-like_lectin_dom"/>
</dbReference>
<keyword evidence="2" id="KW-0677">Repeat</keyword>
<dbReference type="CDD" id="cd09612">
    <property type="entry name" value="Jacalin"/>
    <property type="match status" value="1"/>
</dbReference>
<name>A0A835LD21_9MAGN</name>
<dbReference type="SMART" id="SM00915">
    <property type="entry name" value="Jacalin"/>
    <property type="match status" value="1"/>
</dbReference>
<comment type="caution">
    <text evidence="4">The sequence shown here is derived from an EMBL/GenBank/DDBJ whole genome shotgun (WGS) entry which is preliminary data.</text>
</comment>
<sequence length="168" mass="18592">MQIDIDLPEEYLTSISGHYGYFRPEGPLVIRSLRFVTNVTKYGPIGPADGTYFSLPMEGGKIIGFHGKAGQFLDSIGVYVKPVVYPSIHSIEEASAKECKAVCFDIGLGAYASDRKINNFGCFPHCDEVLPTWVGGDNNQVDPMKVENLERRCLPVKQHRLDVLDAVL</sequence>
<accession>A0A835LD21</accession>
<protein>
    <recommendedName>
        <fullName evidence="3">Jacalin-type lectin domain-containing protein</fullName>
    </recommendedName>
</protein>
<dbReference type="InterPro" id="IPR036404">
    <property type="entry name" value="Jacalin-like_lectin_dom_sf"/>
</dbReference>
<dbReference type="GO" id="GO:0030246">
    <property type="term" value="F:carbohydrate binding"/>
    <property type="evidence" value="ECO:0007669"/>
    <property type="project" value="UniProtKB-KW"/>
</dbReference>
<reference evidence="4 5" key="1">
    <citation type="submission" date="2020-10" db="EMBL/GenBank/DDBJ databases">
        <title>The Coptis chinensis genome and diversification of protoberbering-type alkaloids.</title>
        <authorList>
            <person name="Wang B."/>
            <person name="Shu S."/>
            <person name="Song C."/>
            <person name="Liu Y."/>
        </authorList>
    </citation>
    <scope>NUCLEOTIDE SEQUENCE [LARGE SCALE GENOMIC DNA]</scope>
    <source>
        <strain evidence="4">HL-2020</strain>
        <tissue evidence="4">Leaf</tissue>
    </source>
</reference>
<dbReference type="Pfam" id="PF01419">
    <property type="entry name" value="Jacalin"/>
    <property type="match status" value="1"/>
</dbReference>
<evidence type="ECO:0000313" key="4">
    <source>
        <dbReference type="EMBL" id="KAF9587319.1"/>
    </source>
</evidence>
<dbReference type="OrthoDB" id="581739at2759"/>
<evidence type="ECO:0000259" key="3">
    <source>
        <dbReference type="PROSITE" id="PS51752"/>
    </source>
</evidence>
<dbReference type="AlphaFoldDB" id="A0A835LD21"/>
<gene>
    <name evidence="4" type="ORF">IFM89_001067</name>
</gene>